<dbReference type="Gene3D" id="3.30.1330.60">
    <property type="entry name" value="OmpA-like domain"/>
    <property type="match status" value="1"/>
</dbReference>
<dbReference type="PROSITE" id="PS51123">
    <property type="entry name" value="OMPA_2"/>
    <property type="match status" value="1"/>
</dbReference>
<dbReference type="HOGENOM" id="CLU_016890_9_0_6"/>
<name>A1AWG3_RUTMC</name>
<dbReference type="Pfam" id="PF00691">
    <property type="entry name" value="OmpA"/>
    <property type="match status" value="1"/>
</dbReference>
<evidence type="ECO:0000256" key="1">
    <source>
        <dbReference type="ARBA" id="ARBA00004442"/>
    </source>
</evidence>
<protein>
    <submittedName>
        <fullName evidence="6">OmpA/MotB domain protein</fullName>
    </submittedName>
</protein>
<dbReference type="SUPFAM" id="SSF103088">
    <property type="entry name" value="OmpA-like"/>
    <property type="match status" value="1"/>
</dbReference>
<evidence type="ECO:0000256" key="2">
    <source>
        <dbReference type="ARBA" id="ARBA00023136"/>
    </source>
</evidence>
<accession>A1AWG3</accession>
<sequence>MSKIIFLTTTIVLLSSCSSVDDLYKKVLFKPSVVVIEDRTENTQENVIEVDQSSFESQGFSRSSVDISSIVEPVVVADFRKTNVSFVLYFSYDDTEIDEDSTKQIVKHANFMRNNPELNLRLEGHTDERGTREYNLALGENRALSVKEILGLYDLSSRVKVISFGEEKPILQRHDEDVWQKNRRVEFIYQ</sequence>
<feature type="domain" description="OmpA-like" evidence="5">
    <location>
        <begin position="77"/>
        <end position="190"/>
    </location>
</feature>
<reference evidence="6 7" key="1">
    <citation type="journal article" date="2007" name="Science">
        <title>The Calyptogena magnifica chemoautotrophic symbiont genome.</title>
        <authorList>
            <person name="Newton I.L.G."/>
            <person name="Woyke T."/>
            <person name="Auchtung T.A."/>
            <person name="Dilly G.F."/>
            <person name="Dutton R.J."/>
            <person name="Fisher M.C."/>
            <person name="Fontanez K.M."/>
            <person name="Lau E."/>
            <person name="Stewart F.J."/>
            <person name="Richardson P.M."/>
            <person name="Barry K.W."/>
            <person name="Saunders E."/>
            <person name="Detter J.C."/>
            <person name="Wu D."/>
            <person name="Eisen J.A."/>
            <person name="Cavanaugh C.M."/>
        </authorList>
    </citation>
    <scope>NUCLEOTIDE SEQUENCE [LARGE SCALE GENOMIC DNA]</scope>
    <source>
        <strain evidence="6 7">Cm</strain>
    </source>
</reference>
<dbReference type="eggNOG" id="COG2885">
    <property type="taxonomic scope" value="Bacteria"/>
</dbReference>
<keyword evidence="2 4" id="KW-0472">Membrane</keyword>
<dbReference type="OrthoDB" id="9809164at2"/>
<evidence type="ECO:0000259" key="5">
    <source>
        <dbReference type="PROSITE" id="PS51123"/>
    </source>
</evidence>
<dbReference type="KEGG" id="rma:Rmag_0516"/>
<dbReference type="PROSITE" id="PS51257">
    <property type="entry name" value="PROKAR_LIPOPROTEIN"/>
    <property type="match status" value="1"/>
</dbReference>
<evidence type="ECO:0000313" key="6">
    <source>
        <dbReference type="EMBL" id="ABL02270.1"/>
    </source>
</evidence>
<dbReference type="AlphaFoldDB" id="A1AWG3"/>
<dbReference type="GO" id="GO:0009279">
    <property type="term" value="C:cell outer membrane"/>
    <property type="evidence" value="ECO:0007669"/>
    <property type="project" value="UniProtKB-SubCell"/>
</dbReference>
<evidence type="ECO:0000256" key="3">
    <source>
        <dbReference type="ARBA" id="ARBA00023237"/>
    </source>
</evidence>
<proteinExistence type="predicted"/>
<evidence type="ECO:0000313" key="7">
    <source>
        <dbReference type="Proteomes" id="UP000002587"/>
    </source>
</evidence>
<dbReference type="RefSeq" id="WP_011737895.1">
    <property type="nucleotide sequence ID" value="NC_008610.1"/>
</dbReference>
<keyword evidence="3" id="KW-0998">Cell outer membrane</keyword>
<dbReference type="PRINTS" id="PR01021">
    <property type="entry name" value="OMPADOMAIN"/>
</dbReference>
<dbReference type="InterPro" id="IPR036737">
    <property type="entry name" value="OmpA-like_sf"/>
</dbReference>
<comment type="subcellular location">
    <subcellularLocation>
        <location evidence="1">Cell outer membrane</location>
    </subcellularLocation>
</comment>
<gene>
    <name evidence="6" type="ordered locus">Rmag_0516</name>
</gene>
<dbReference type="InterPro" id="IPR006665">
    <property type="entry name" value="OmpA-like"/>
</dbReference>
<dbReference type="STRING" id="413404.Rmag_0516"/>
<evidence type="ECO:0000256" key="4">
    <source>
        <dbReference type="PROSITE-ProRule" id="PRU00473"/>
    </source>
</evidence>
<dbReference type="InterPro" id="IPR006664">
    <property type="entry name" value="OMP_bac"/>
</dbReference>
<dbReference type="PANTHER" id="PTHR30329">
    <property type="entry name" value="STATOR ELEMENT OF FLAGELLAR MOTOR COMPLEX"/>
    <property type="match status" value="1"/>
</dbReference>
<dbReference type="EMBL" id="CP000488">
    <property type="protein sequence ID" value="ABL02270.1"/>
    <property type="molecule type" value="Genomic_DNA"/>
</dbReference>
<dbReference type="PANTHER" id="PTHR30329:SF21">
    <property type="entry name" value="LIPOPROTEIN YIAD-RELATED"/>
    <property type="match status" value="1"/>
</dbReference>
<keyword evidence="7" id="KW-1185">Reference proteome</keyword>
<dbReference type="CDD" id="cd07185">
    <property type="entry name" value="OmpA_C-like"/>
    <property type="match status" value="1"/>
</dbReference>
<dbReference type="Proteomes" id="UP000002587">
    <property type="component" value="Chromosome"/>
</dbReference>
<dbReference type="InterPro" id="IPR050330">
    <property type="entry name" value="Bact_OuterMem_StrucFunc"/>
</dbReference>
<organism evidence="6 7">
    <name type="scientific">Ruthia magnifica subsp. Calyptogena magnifica</name>
    <dbReference type="NCBI Taxonomy" id="413404"/>
    <lineage>
        <taxon>Bacteria</taxon>
        <taxon>Pseudomonadati</taxon>
        <taxon>Pseudomonadota</taxon>
        <taxon>Gammaproteobacteria</taxon>
        <taxon>Candidatus Pseudothioglobaceae</taxon>
        <taxon>Candidatus Ruthturnera</taxon>
    </lineage>
</organism>